<dbReference type="Pfam" id="PF17287">
    <property type="entry name" value="POTRA_3"/>
    <property type="match status" value="1"/>
</dbReference>
<feature type="domain" description="Polypeptide-transport-associated ShlB-type" evidence="6">
    <location>
        <begin position="102"/>
        <end position="175"/>
    </location>
</feature>
<dbReference type="Proteomes" id="UP000001977">
    <property type="component" value="Chromosome"/>
</dbReference>
<evidence type="ECO:0000256" key="2">
    <source>
        <dbReference type="ARBA" id="ARBA00022692"/>
    </source>
</evidence>
<evidence type="ECO:0000256" key="3">
    <source>
        <dbReference type="ARBA" id="ARBA00023237"/>
    </source>
</evidence>
<dbReference type="PIRSF" id="PIRSF029745">
    <property type="entry name" value="FhaC"/>
    <property type="match status" value="1"/>
</dbReference>
<evidence type="ECO:0000259" key="5">
    <source>
        <dbReference type="Pfam" id="PF03865"/>
    </source>
</evidence>
<reference evidence="8 9" key="1">
    <citation type="journal article" date="2006" name="J. Bacteriol.">
        <title>Comparison of the genome sequence of the poultry pathogen Bordetella avium with those of B. bronchiseptica, B. pertussis, and B. parapertussis reveals extensive diversity in surface structures associated with host interaction.</title>
        <authorList>
            <person name="Sebaihia M."/>
            <person name="Preston A."/>
            <person name="Maskell D.J."/>
            <person name="Kuzmiak H."/>
            <person name="Connell T.D."/>
            <person name="King N.D."/>
            <person name="Orndorff P.E."/>
            <person name="Miyamoto D.M."/>
            <person name="Thomson N.R."/>
            <person name="Harris D."/>
            <person name="Goble A."/>
            <person name="Lord A."/>
            <person name="Murphy L."/>
            <person name="Quail M.A."/>
            <person name="Rutter S."/>
            <person name="Squares R."/>
            <person name="Squares S."/>
            <person name="Woodward J."/>
            <person name="Parkhill J."/>
            <person name="Temple L.M."/>
        </authorList>
    </citation>
    <scope>NUCLEOTIDE SEQUENCE [LARGE SCALE GENOMIC DNA]</scope>
    <source>
        <strain evidence="8 9">197N</strain>
    </source>
</reference>
<proteinExistence type="predicted"/>
<evidence type="ECO:0000313" key="9">
    <source>
        <dbReference type="Proteomes" id="UP000001977"/>
    </source>
</evidence>
<feature type="domain" description="ShlB POTRA" evidence="7">
    <location>
        <begin position="176"/>
        <end position="233"/>
    </location>
</feature>
<dbReference type="STRING" id="360910.BAV1961"/>
<dbReference type="OrthoDB" id="290122at2"/>
<dbReference type="RefSeq" id="WP_012417627.1">
    <property type="nucleotide sequence ID" value="NC_010645.1"/>
</dbReference>
<dbReference type="InterPro" id="IPR027282">
    <property type="entry name" value="TPS"/>
</dbReference>
<sequence>MTKPFYAMSRRALQCAFLCLLPWLAYAQPRAASAVVPPPELSGQQPLTPGQRDLNIQQNRMERELQQQRIDRALNQQPGTDLTLPAPPQAPHLKEEGHTVSLSGVDLDFGPVAPLFDVDTLVKSYLNRPLNNRGVFEVVRSLSAKLYEQGYVTSNIALDNPAVVDGRLKLRVNWGRIKGWRINGKPLEGWRESAMVGWAMPNWRNAILNIRDMDQAIENLNNGFKQVTVTVAPAEDYGYSYLDLTVVRNDWLRFSLGRDNSGQDSSGLGRDKYNLSVSAGDLLGINDTLTMLTSQRHYSDAANYGEKSYDMAWRVPLGYTRFDVQAGFSNYKSLLKGPGYSYPSTGNSRKLSVRLTRTLYRDATSQFSVYGVLKTQQNKNYLANTLLAVNSKHYSDGTLGIQWSKQQGRHALFADLSWNRGLGINNGQYAAFNQYEAIGNVSRVNGTASWQANFAPADRIISVQSQFGFQQSRQMLLNSYQLTLGDEYTVRGFNRSTLQSGDKGMYLTNTVSMPFTQPWWGGVRLAPFLGLDGGLLKQNSPGARSVRMASWATGLRINTSHWSMSATYSKALVTQAGLSKKPVWYINTSIFF</sequence>
<dbReference type="InterPro" id="IPR005565">
    <property type="entry name" value="Hemolysn_activator_HlyB_C"/>
</dbReference>
<feature type="chain" id="PRO_5004212069" evidence="4">
    <location>
        <begin position="28"/>
        <end position="592"/>
    </location>
</feature>
<dbReference type="Gene3D" id="2.40.160.50">
    <property type="entry name" value="membrane protein fhac: a member of the omp85/tpsb transporter family"/>
    <property type="match status" value="1"/>
</dbReference>
<feature type="signal peptide" evidence="4">
    <location>
        <begin position="1"/>
        <end position="27"/>
    </location>
</feature>
<dbReference type="PANTHER" id="PTHR34597:SF3">
    <property type="entry name" value="OUTER MEMBRANE TRANSPORTER CDIB"/>
    <property type="match status" value="1"/>
</dbReference>
<dbReference type="PANTHER" id="PTHR34597">
    <property type="entry name" value="SLR1661 PROTEIN"/>
    <property type="match status" value="1"/>
</dbReference>
<keyword evidence="4" id="KW-0732">Signal</keyword>
<dbReference type="Pfam" id="PF08479">
    <property type="entry name" value="POTRA_2"/>
    <property type="match status" value="1"/>
</dbReference>
<dbReference type="HOGENOM" id="CLU_020581_4_1_4"/>
<dbReference type="AlphaFoldDB" id="Q2L059"/>
<dbReference type="InterPro" id="IPR051544">
    <property type="entry name" value="TPS_OM_transporter"/>
</dbReference>
<dbReference type="Gene3D" id="3.10.20.310">
    <property type="entry name" value="membrane protein fhac"/>
    <property type="match status" value="2"/>
</dbReference>
<keyword evidence="9" id="KW-1185">Reference proteome</keyword>
<protein>
    <submittedName>
        <fullName evidence="8">Hemolysin activator protein</fullName>
    </submittedName>
</protein>
<keyword evidence="2" id="KW-0812">Transmembrane</keyword>
<dbReference type="InterPro" id="IPR035251">
    <property type="entry name" value="ShlB_POTRA"/>
</dbReference>
<evidence type="ECO:0000259" key="7">
    <source>
        <dbReference type="Pfam" id="PF17287"/>
    </source>
</evidence>
<keyword evidence="1" id="KW-0472">Membrane</keyword>
<accession>Q2L059</accession>
<feature type="domain" description="Haemolysin activator HlyB C-terminal" evidence="5">
    <location>
        <begin position="238"/>
        <end position="556"/>
    </location>
</feature>
<evidence type="ECO:0000313" key="8">
    <source>
        <dbReference type="EMBL" id="CAJ49570.1"/>
    </source>
</evidence>
<dbReference type="GO" id="GO:0098046">
    <property type="term" value="C:type V protein secretion system complex"/>
    <property type="evidence" value="ECO:0007669"/>
    <property type="project" value="TreeGrafter"/>
</dbReference>
<gene>
    <name evidence="8" type="primary">fhaC</name>
    <name evidence="8" type="ordered locus">BAV1961</name>
</gene>
<dbReference type="GO" id="GO:0046819">
    <property type="term" value="P:protein secretion by the type V secretion system"/>
    <property type="evidence" value="ECO:0007669"/>
    <property type="project" value="TreeGrafter"/>
</dbReference>
<evidence type="ECO:0000256" key="1">
    <source>
        <dbReference type="ARBA" id="ARBA00022452"/>
    </source>
</evidence>
<evidence type="ECO:0000256" key="4">
    <source>
        <dbReference type="SAM" id="SignalP"/>
    </source>
</evidence>
<dbReference type="EMBL" id="AM167904">
    <property type="protein sequence ID" value="CAJ49570.1"/>
    <property type="molecule type" value="Genomic_DNA"/>
</dbReference>
<name>Q2L059_BORA1</name>
<dbReference type="KEGG" id="bav:BAV1961"/>
<dbReference type="eggNOG" id="COG2831">
    <property type="taxonomic scope" value="Bacteria"/>
</dbReference>
<evidence type="ECO:0000259" key="6">
    <source>
        <dbReference type="Pfam" id="PF08479"/>
    </source>
</evidence>
<dbReference type="GO" id="GO:0008320">
    <property type="term" value="F:protein transmembrane transporter activity"/>
    <property type="evidence" value="ECO:0007669"/>
    <property type="project" value="TreeGrafter"/>
</dbReference>
<keyword evidence="1" id="KW-1134">Transmembrane beta strand</keyword>
<dbReference type="InterPro" id="IPR013686">
    <property type="entry name" value="Polypept-transport_assoc_ShlB"/>
</dbReference>
<dbReference type="Pfam" id="PF03865">
    <property type="entry name" value="ShlB"/>
    <property type="match status" value="1"/>
</dbReference>
<keyword evidence="3" id="KW-0998">Cell outer membrane</keyword>
<organism evidence="8 9">
    <name type="scientific">Bordetella avium (strain 197N)</name>
    <dbReference type="NCBI Taxonomy" id="360910"/>
    <lineage>
        <taxon>Bacteria</taxon>
        <taxon>Pseudomonadati</taxon>
        <taxon>Pseudomonadota</taxon>
        <taxon>Betaproteobacteria</taxon>
        <taxon>Burkholderiales</taxon>
        <taxon>Alcaligenaceae</taxon>
        <taxon>Bordetella</taxon>
    </lineage>
</organism>